<accession>A0A0A8Y074</accession>
<dbReference type="AlphaFoldDB" id="A0A0A8Y074"/>
<dbReference type="EMBL" id="GBRH01280513">
    <property type="protein sequence ID" value="JAD17382.1"/>
    <property type="molecule type" value="Transcribed_RNA"/>
</dbReference>
<sequence>MVRGQRLPARRRRRRAPEGSAWHGTARQVPSKTCRRRQH</sequence>
<organism evidence="1">
    <name type="scientific">Arundo donax</name>
    <name type="common">Giant reed</name>
    <name type="synonym">Donax arundinaceus</name>
    <dbReference type="NCBI Taxonomy" id="35708"/>
    <lineage>
        <taxon>Eukaryota</taxon>
        <taxon>Viridiplantae</taxon>
        <taxon>Streptophyta</taxon>
        <taxon>Embryophyta</taxon>
        <taxon>Tracheophyta</taxon>
        <taxon>Spermatophyta</taxon>
        <taxon>Magnoliopsida</taxon>
        <taxon>Liliopsida</taxon>
        <taxon>Poales</taxon>
        <taxon>Poaceae</taxon>
        <taxon>PACMAD clade</taxon>
        <taxon>Arundinoideae</taxon>
        <taxon>Arundineae</taxon>
        <taxon>Arundo</taxon>
    </lineage>
</organism>
<reference evidence="1" key="1">
    <citation type="submission" date="2014-09" db="EMBL/GenBank/DDBJ databases">
        <authorList>
            <person name="Magalhaes I.L.F."/>
            <person name="Oliveira U."/>
            <person name="Santos F.R."/>
            <person name="Vidigal T.H.D.A."/>
            <person name="Brescovit A.D."/>
            <person name="Santos A.J."/>
        </authorList>
    </citation>
    <scope>NUCLEOTIDE SEQUENCE</scope>
    <source>
        <tissue evidence="1">Shoot tissue taken approximately 20 cm above the soil surface</tissue>
    </source>
</reference>
<name>A0A0A8Y074_ARUDO</name>
<protein>
    <submittedName>
        <fullName evidence="1">Uncharacterized protein</fullName>
    </submittedName>
</protein>
<reference evidence="1" key="2">
    <citation type="journal article" date="2015" name="Data Brief">
        <title>Shoot transcriptome of the giant reed, Arundo donax.</title>
        <authorList>
            <person name="Barrero R.A."/>
            <person name="Guerrero F.D."/>
            <person name="Moolhuijzen P."/>
            <person name="Goolsby J.A."/>
            <person name="Tidwell J."/>
            <person name="Bellgard S.E."/>
            <person name="Bellgard M.I."/>
        </authorList>
    </citation>
    <scope>NUCLEOTIDE SEQUENCE</scope>
    <source>
        <tissue evidence="1">Shoot tissue taken approximately 20 cm above the soil surface</tissue>
    </source>
</reference>
<proteinExistence type="predicted"/>
<evidence type="ECO:0000313" key="1">
    <source>
        <dbReference type="EMBL" id="JAD17382.1"/>
    </source>
</evidence>